<proteinExistence type="predicted"/>
<keyword evidence="1" id="KW-1133">Transmembrane helix</keyword>
<keyword evidence="1" id="KW-0812">Transmembrane</keyword>
<evidence type="ECO:0000313" key="2">
    <source>
        <dbReference type="EMBL" id="SFR89014.1"/>
    </source>
</evidence>
<gene>
    <name evidence="2" type="ORF">SAMN05216559_0564</name>
</gene>
<feature type="transmembrane region" description="Helical" evidence="1">
    <location>
        <begin position="7"/>
        <end position="30"/>
    </location>
</feature>
<reference evidence="2 3" key="1">
    <citation type="submission" date="2016-10" db="EMBL/GenBank/DDBJ databases">
        <authorList>
            <person name="de Groot N.N."/>
        </authorList>
    </citation>
    <scope>NUCLEOTIDE SEQUENCE [LARGE SCALE GENOMIC DNA]</scope>
    <source>
        <strain evidence="2 3">CGMCC 1.10457</strain>
    </source>
</reference>
<feature type="transmembrane region" description="Helical" evidence="1">
    <location>
        <begin position="124"/>
        <end position="149"/>
    </location>
</feature>
<protein>
    <submittedName>
        <fullName evidence="2">Uncharacterized protein</fullName>
    </submittedName>
</protein>
<sequence>MRAITRIHPIAVGSALLSLTGLGFAGYLLVPAGSSSGGIVAGFAVALALVVGTTSLVAFGEAVLLAVTVNRSDPEGWPRRLLLAGTAAGGLSSVLPPLAMGLTFVTERGTALNTLGYRALAPLFGAWLVLAVVGFLVTVAGAAGLSAGVSRGN</sequence>
<accession>A0A1I6KCX7</accession>
<dbReference type="AlphaFoldDB" id="A0A1I6KCX7"/>
<organism evidence="2 3">
    <name type="scientific">Halomicrobium zhouii</name>
    <dbReference type="NCBI Taxonomy" id="767519"/>
    <lineage>
        <taxon>Archaea</taxon>
        <taxon>Methanobacteriati</taxon>
        <taxon>Methanobacteriota</taxon>
        <taxon>Stenosarchaea group</taxon>
        <taxon>Halobacteria</taxon>
        <taxon>Halobacteriales</taxon>
        <taxon>Haloarculaceae</taxon>
        <taxon>Halomicrobium</taxon>
    </lineage>
</organism>
<feature type="transmembrane region" description="Helical" evidence="1">
    <location>
        <begin position="42"/>
        <end position="69"/>
    </location>
</feature>
<keyword evidence="3" id="KW-1185">Reference proteome</keyword>
<evidence type="ECO:0000313" key="3">
    <source>
        <dbReference type="Proteomes" id="UP000199062"/>
    </source>
</evidence>
<dbReference type="EMBL" id="FOZK01000001">
    <property type="protein sequence ID" value="SFR89014.1"/>
    <property type="molecule type" value="Genomic_DNA"/>
</dbReference>
<evidence type="ECO:0000256" key="1">
    <source>
        <dbReference type="SAM" id="Phobius"/>
    </source>
</evidence>
<feature type="transmembrane region" description="Helical" evidence="1">
    <location>
        <begin position="81"/>
        <end position="104"/>
    </location>
</feature>
<keyword evidence="1" id="KW-0472">Membrane</keyword>
<dbReference type="RefSeq" id="WP_089813667.1">
    <property type="nucleotide sequence ID" value="NZ_FOZK01000001.1"/>
</dbReference>
<name>A0A1I6KCX7_9EURY</name>
<dbReference type="Proteomes" id="UP000199062">
    <property type="component" value="Unassembled WGS sequence"/>
</dbReference>